<accession>A0A165D460</accession>
<name>A0A165D460_9BASI</name>
<reference evidence="2 3" key="1">
    <citation type="journal article" date="2016" name="Mol. Biol. Evol.">
        <title>Comparative Genomics of Early-Diverging Mushroom-Forming Fungi Provides Insights into the Origins of Lignocellulose Decay Capabilities.</title>
        <authorList>
            <person name="Nagy L.G."/>
            <person name="Riley R."/>
            <person name="Tritt A."/>
            <person name="Adam C."/>
            <person name="Daum C."/>
            <person name="Floudas D."/>
            <person name="Sun H."/>
            <person name="Yadav J.S."/>
            <person name="Pangilinan J."/>
            <person name="Larsson K.H."/>
            <person name="Matsuura K."/>
            <person name="Barry K."/>
            <person name="Labutti K."/>
            <person name="Kuo R."/>
            <person name="Ohm R.A."/>
            <person name="Bhattacharya S.S."/>
            <person name="Shirouzu T."/>
            <person name="Yoshinaga Y."/>
            <person name="Martin F.M."/>
            <person name="Grigoriev I.V."/>
            <person name="Hibbett D.S."/>
        </authorList>
    </citation>
    <scope>NUCLEOTIDE SEQUENCE [LARGE SCALE GENOMIC DNA]</scope>
    <source>
        <strain evidence="2 3">HHB12733</strain>
    </source>
</reference>
<dbReference type="AlphaFoldDB" id="A0A165D460"/>
<proteinExistence type="predicted"/>
<feature type="region of interest" description="Disordered" evidence="1">
    <location>
        <begin position="717"/>
        <end position="739"/>
    </location>
</feature>
<sequence>MATSGGTVAAPARPADMPTGPVEQALWRAAKLPRIPTDEATVQAFVDEMKACETEAAFAGLCERIDASVHLCYEVESKVKILRAFFDSKSRLKLGFFGVGKDTDKKLDDACKAYLAQEVHLAFQPPPPVPFPNAKPVQLTFVDVTALHRQFGEDDVWAPEMLEAGMDEPWDDVFFRLRALANRKYRHPYLPTVALYVLRSGQEVRIGRTELAYTVARHLAAQGGSTEVRYLHADDDHHTAQSAWSHSPEMRKPSPWDRVLPEWFHTPDTWVDTVPPASCSLPERRIEGFWLPVPTLCFPTSPRMPLPGTSTPDLIAKTTYVPARTWPNSPEPSPSVIVQQEEDVCLPSDRLVPPLTVEQATSLLGRMIQWSDLEPGQEKHKTKYQSRELAYAFALDTRTMRLYVRNPHGQHGSAYTLDVSETAQSVHTRPWEPERSAAPRVRKEFYAKGVWDVRARVCMWLGPVTLPADRDALGVRTGGSEDKARREAAQKAAYDAFFTRLRGAIAALNPPTRAEGQGAPFEVGKDGTLLVGDIAACASMNDFTSIKHVRPGVWKSWFTMLPADSAHAAQWAGSVEAVHLQFLSDPPGSVDYLRPPEHPQASEEAVQLARELDGKQWERLCVFSVDAGTCGILARSALGKGGFLRSKLVELETVLETLAEGGSEASLHLRATAVPGGVVCPAGPGDGAYDVLGKRDGEGRVVRVMCDFWRDWMKEQGGRDANEADGDDDAGEEEDGEEE</sequence>
<dbReference type="OrthoDB" id="3356389at2759"/>
<evidence type="ECO:0000313" key="2">
    <source>
        <dbReference type="EMBL" id="KZT52024.1"/>
    </source>
</evidence>
<dbReference type="Proteomes" id="UP000076842">
    <property type="component" value="Unassembled WGS sequence"/>
</dbReference>
<dbReference type="EMBL" id="KV424081">
    <property type="protein sequence ID" value="KZT52024.1"/>
    <property type="molecule type" value="Genomic_DNA"/>
</dbReference>
<protein>
    <submittedName>
        <fullName evidence="2">Uncharacterized protein</fullName>
    </submittedName>
</protein>
<dbReference type="InParanoid" id="A0A165D460"/>
<keyword evidence="3" id="KW-1185">Reference proteome</keyword>
<feature type="compositionally biased region" description="Acidic residues" evidence="1">
    <location>
        <begin position="723"/>
        <end position="739"/>
    </location>
</feature>
<organism evidence="2 3">
    <name type="scientific">Calocera cornea HHB12733</name>
    <dbReference type="NCBI Taxonomy" id="1353952"/>
    <lineage>
        <taxon>Eukaryota</taxon>
        <taxon>Fungi</taxon>
        <taxon>Dikarya</taxon>
        <taxon>Basidiomycota</taxon>
        <taxon>Agaricomycotina</taxon>
        <taxon>Dacrymycetes</taxon>
        <taxon>Dacrymycetales</taxon>
        <taxon>Dacrymycetaceae</taxon>
        <taxon>Calocera</taxon>
    </lineage>
</organism>
<evidence type="ECO:0000256" key="1">
    <source>
        <dbReference type="SAM" id="MobiDB-lite"/>
    </source>
</evidence>
<evidence type="ECO:0000313" key="3">
    <source>
        <dbReference type="Proteomes" id="UP000076842"/>
    </source>
</evidence>
<gene>
    <name evidence="2" type="ORF">CALCODRAFT_487457</name>
</gene>